<dbReference type="Gene3D" id="3.90.79.10">
    <property type="entry name" value="Nucleoside Triphosphate Pyrophosphohydrolase"/>
    <property type="match status" value="1"/>
</dbReference>
<dbReference type="Proteomes" id="UP000287547">
    <property type="component" value="Unassembled WGS sequence"/>
</dbReference>
<comment type="caution">
    <text evidence="2">The sequence shown here is derived from an EMBL/GenBank/DDBJ whole genome shotgun (WGS) entry which is preliminary data.</text>
</comment>
<evidence type="ECO:0008006" key="4">
    <source>
        <dbReference type="Google" id="ProtNLM"/>
    </source>
</evidence>
<feature type="compositionally biased region" description="Pro residues" evidence="1">
    <location>
        <begin position="37"/>
        <end position="46"/>
    </location>
</feature>
<gene>
    <name evidence="2" type="ORF">DMH04_36340</name>
</gene>
<reference evidence="2 3" key="1">
    <citation type="submission" date="2018-05" db="EMBL/GenBank/DDBJ databases">
        <title>Evolution of GPA BGCs.</title>
        <authorList>
            <person name="Waglechner N."/>
            <person name="Wright G.D."/>
        </authorList>
    </citation>
    <scope>NUCLEOTIDE SEQUENCE [LARGE SCALE GENOMIC DNA]</scope>
    <source>
        <strain evidence="2 3">A82846</strain>
    </source>
</reference>
<dbReference type="EMBL" id="QHKI01000043">
    <property type="protein sequence ID" value="RSM76783.1"/>
    <property type="molecule type" value="Genomic_DNA"/>
</dbReference>
<protein>
    <recommendedName>
        <fullName evidence="4">Nudix hydrolase domain-containing protein</fullName>
    </recommendedName>
</protein>
<evidence type="ECO:0000256" key="1">
    <source>
        <dbReference type="SAM" id="MobiDB-lite"/>
    </source>
</evidence>
<accession>A0A428YZP3</accession>
<feature type="compositionally biased region" description="Low complexity" evidence="1">
    <location>
        <begin position="25"/>
        <end position="35"/>
    </location>
</feature>
<feature type="region of interest" description="Disordered" evidence="1">
    <location>
        <begin position="25"/>
        <end position="90"/>
    </location>
</feature>
<proteinExistence type="predicted"/>
<dbReference type="SUPFAM" id="SSF55811">
    <property type="entry name" value="Nudix"/>
    <property type="match status" value="1"/>
</dbReference>
<evidence type="ECO:0000313" key="2">
    <source>
        <dbReference type="EMBL" id="RSM76783.1"/>
    </source>
</evidence>
<name>A0A428YZP3_KIBAR</name>
<sequence>MVTVLVPLILIIVVVVIVANNNKKKQGPPNQYYGPPGYGPPPPGYPPQGYGPQGYAPPPGMAPPPQAFAPPPQGYAPPMPPPGYQPQPQDQAVTAANGYQLALPQFTPGHRAIISIAVVAQGKVCLRAMPNGTGVFGGGLDLISGRRHPTEDVLTTVRRVLAEETGGWTGRPLATVGHAEWDLGNGQEHEICYAVLLDLPPNAPLPSAGMCTWAARGDLASLKDLGPRAPVACKFAEEALAAAGVR</sequence>
<dbReference type="AlphaFoldDB" id="A0A428YZP3"/>
<dbReference type="CDD" id="cd02883">
    <property type="entry name" value="NUDIX_Hydrolase"/>
    <property type="match status" value="1"/>
</dbReference>
<evidence type="ECO:0000313" key="3">
    <source>
        <dbReference type="Proteomes" id="UP000287547"/>
    </source>
</evidence>
<organism evidence="2 3">
    <name type="scientific">Kibdelosporangium aridum</name>
    <dbReference type="NCBI Taxonomy" id="2030"/>
    <lineage>
        <taxon>Bacteria</taxon>
        <taxon>Bacillati</taxon>
        <taxon>Actinomycetota</taxon>
        <taxon>Actinomycetes</taxon>
        <taxon>Pseudonocardiales</taxon>
        <taxon>Pseudonocardiaceae</taxon>
        <taxon>Kibdelosporangium</taxon>
    </lineage>
</organism>
<feature type="compositionally biased region" description="Pro residues" evidence="1">
    <location>
        <begin position="55"/>
        <end position="85"/>
    </location>
</feature>
<dbReference type="InterPro" id="IPR015797">
    <property type="entry name" value="NUDIX_hydrolase-like_dom_sf"/>
</dbReference>